<feature type="compositionally biased region" description="Low complexity" evidence="2">
    <location>
        <begin position="485"/>
        <end position="494"/>
    </location>
</feature>
<comment type="similarity">
    <text evidence="1">Belongs to the SPT20 family.</text>
</comment>
<feature type="compositionally biased region" description="Low complexity" evidence="2">
    <location>
        <begin position="560"/>
        <end position="572"/>
    </location>
</feature>
<dbReference type="GO" id="GO:0006357">
    <property type="term" value="P:regulation of transcription by RNA polymerase II"/>
    <property type="evidence" value="ECO:0007669"/>
    <property type="project" value="TreeGrafter"/>
</dbReference>
<evidence type="ECO:0000256" key="1">
    <source>
        <dbReference type="ARBA" id="ARBA00009112"/>
    </source>
</evidence>
<accession>A0A8B8SKX9</accession>
<dbReference type="InterPro" id="IPR021950">
    <property type="entry name" value="Spt20"/>
</dbReference>
<proteinExistence type="inferred from homology"/>
<dbReference type="AlphaFoldDB" id="A0A8B8SKX9"/>
<dbReference type="GeneID" id="116661968"/>
<feature type="compositionally biased region" description="Polar residues" evidence="2">
    <location>
        <begin position="349"/>
        <end position="364"/>
    </location>
</feature>
<evidence type="ECO:0000313" key="5">
    <source>
        <dbReference type="RefSeq" id="XP_032330891.1"/>
    </source>
</evidence>
<feature type="region of interest" description="Disordered" evidence="2">
    <location>
        <begin position="313"/>
        <end position="332"/>
    </location>
</feature>
<feature type="region of interest" description="Disordered" evidence="2">
    <location>
        <begin position="415"/>
        <end position="603"/>
    </location>
</feature>
<dbReference type="PANTHER" id="PTHR13526:SF25">
    <property type="entry name" value="SPT20-LIKE SEP DOMAIN-CONTAINING PROTEIN"/>
    <property type="match status" value="1"/>
</dbReference>
<evidence type="ECO:0000313" key="4">
    <source>
        <dbReference type="Proteomes" id="UP000694856"/>
    </source>
</evidence>
<feature type="compositionally biased region" description="Low complexity" evidence="2">
    <location>
        <begin position="580"/>
        <end position="590"/>
    </location>
</feature>
<dbReference type="Pfam" id="PF12090">
    <property type="entry name" value="Spt20_SEP"/>
    <property type="match status" value="1"/>
</dbReference>
<organism evidence="4 5">
    <name type="scientific">Camelus ferus</name>
    <name type="common">Wild bactrian camel</name>
    <name type="synonym">Camelus bactrianus ferus</name>
    <dbReference type="NCBI Taxonomy" id="419612"/>
    <lineage>
        <taxon>Eukaryota</taxon>
        <taxon>Metazoa</taxon>
        <taxon>Chordata</taxon>
        <taxon>Craniata</taxon>
        <taxon>Vertebrata</taxon>
        <taxon>Euteleostomi</taxon>
        <taxon>Mammalia</taxon>
        <taxon>Eutheria</taxon>
        <taxon>Laurasiatheria</taxon>
        <taxon>Artiodactyla</taxon>
        <taxon>Tylopoda</taxon>
        <taxon>Camelidae</taxon>
        <taxon>Camelus</taxon>
    </lineage>
</organism>
<dbReference type="GO" id="GO:0003712">
    <property type="term" value="F:transcription coregulator activity"/>
    <property type="evidence" value="ECO:0007669"/>
    <property type="project" value="InterPro"/>
</dbReference>
<protein>
    <submittedName>
        <fullName evidence="5">Transcription factor SPT20 homolog</fullName>
    </submittedName>
</protein>
<gene>
    <name evidence="5" type="primary">LOC116661968</name>
</gene>
<feature type="region of interest" description="Disordered" evidence="2">
    <location>
        <begin position="639"/>
        <end position="720"/>
    </location>
</feature>
<keyword evidence="4" id="KW-1185">Reference proteome</keyword>
<feature type="compositionally biased region" description="Low complexity" evidence="2">
    <location>
        <begin position="745"/>
        <end position="770"/>
    </location>
</feature>
<feature type="compositionally biased region" description="Polar residues" evidence="2">
    <location>
        <begin position="415"/>
        <end position="424"/>
    </location>
</feature>
<feature type="domain" description="Spt20-like SEP" evidence="3">
    <location>
        <begin position="74"/>
        <end position="218"/>
    </location>
</feature>
<feature type="region of interest" description="Disordered" evidence="2">
    <location>
        <begin position="349"/>
        <end position="393"/>
    </location>
</feature>
<feature type="compositionally biased region" description="Low complexity" evidence="2">
    <location>
        <begin position="526"/>
        <end position="543"/>
    </location>
</feature>
<dbReference type="RefSeq" id="XP_032330891.1">
    <property type="nucleotide sequence ID" value="XM_032475000.1"/>
</dbReference>
<feature type="region of interest" description="Disordered" evidence="2">
    <location>
        <begin position="745"/>
        <end position="780"/>
    </location>
</feature>
<dbReference type="KEGG" id="cfr:116661968"/>
<evidence type="ECO:0000256" key="2">
    <source>
        <dbReference type="SAM" id="MobiDB-lite"/>
    </source>
</evidence>
<dbReference type="Proteomes" id="UP000694856">
    <property type="component" value="Chromosome X"/>
</dbReference>
<name>A0A8B8SKX9_CAMFR</name>
<reference evidence="5" key="1">
    <citation type="submission" date="2025-08" db="UniProtKB">
        <authorList>
            <consortium name="RefSeq"/>
        </authorList>
    </citation>
    <scope>IDENTIFICATION</scope>
    <source>
        <tissue evidence="5">Ear skin</tissue>
    </source>
</reference>
<dbReference type="InterPro" id="IPR046468">
    <property type="entry name" value="Spt20-like_SEP"/>
</dbReference>
<dbReference type="GO" id="GO:0000124">
    <property type="term" value="C:SAGA complex"/>
    <property type="evidence" value="ECO:0007669"/>
    <property type="project" value="InterPro"/>
</dbReference>
<sequence>MQQAVERALDRAEYIIESAQQRPPKRKHSSSGQTSLSEKLYDIYVEECEKEPAIPEELRSNVNLLEKLVRRESLPCLVVNLYPGKEGYSLMLKGKNGSFSESIRLPYEEGELLEYLDAEELPPVLVDLLEKSQVNVFHDGCVIAEIRDYRQSSNREPPGYQSRHILLRPTMQTLACDVEAIASDNQKWTQEDKLLLESQLILATAEPLCLDPSISVACTANRMLYNKQKLNTLPMKRSFKRFSSASLNRQLELYHCSPPPELRVLASCKKIRESKTGEHYGLKNFKAGNRVDTWKQRPCDLAVPSEVDVEKYAKSKKPVTHDDSQPAVRPAHEVQDGSVFGYEAAPQSQATKLTVRQPIDNSLSLGKRSGKEAPWERGLFPPHSPEDGHSKSFVSGLKTDARRVFIGLEELVQESAQCPGQMSPGSGGSAGLRQPSPRKEAEQPKTGWVQSSVLGRGAKPPPPPTRVPWHPGKSSWGDRFTSLQAGSSPASLSPAPAPEPPSKSSVELNGVISLPAATSSQRRIPAAAAAQAAAAAGMAAPRAGLSVTRVAGPGRGGQASGSSSATGATEPAGIPPGHLPPRAGSPSAPRAAPPPRQVQLLLQGARGLRPLALVQLPRGSVLWNSQRGAQQPPPQRLYQLIPERPGQHPSAAGPPLPASQGPRAQSSVGPNTALPAPRAVVLERSRPQGFLQPQALVLSQPGSGQSPPRPNRPQQRARRAAALQLHWRVVQCQVAAATVMATAATPTAPAAPAAQPSPGQQTAGQSQGAVNRGPPGSPKS</sequence>
<dbReference type="PANTHER" id="PTHR13526">
    <property type="entry name" value="TRANSCRIPTION FACTOR SPT20 HOMOLOG"/>
    <property type="match status" value="1"/>
</dbReference>
<evidence type="ECO:0000259" key="3">
    <source>
        <dbReference type="Pfam" id="PF12090"/>
    </source>
</evidence>